<evidence type="ECO:0000256" key="6">
    <source>
        <dbReference type="ARBA" id="ARBA00022448"/>
    </source>
</evidence>
<feature type="compositionally biased region" description="Basic and acidic residues" evidence="21">
    <location>
        <begin position="115"/>
        <end position="132"/>
    </location>
</feature>
<keyword evidence="13" id="KW-0560">Oxidoreductase</keyword>
<evidence type="ECO:0000256" key="4">
    <source>
        <dbReference type="ARBA" id="ARBA00011245"/>
    </source>
</evidence>
<evidence type="ECO:0000256" key="20">
    <source>
        <dbReference type="ARBA" id="ARBA00033150"/>
    </source>
</evidence>
<evidence type="ECO:0000313" key="23">
    <source>
        <dbReference type="Proteomes" id="UP000315783"/>
    </source>
</evidence>
<evidence type="ECO:0000313" key="22">
    <source>
        <dbReference type="EMBL" id="TQV94022.1"/>
    </source>
</evidence>
<dbReference type="GO" id="GO:0005743">
    <property type="term" value="C:mitochondrial inner membrane"/>
    <property type="evidence" value="ECO:0007669"/>
    <property type="project" value="UniProtKB-SubCell"/>
</dbReference>
<evidence type="ECO:0000256" key="11">
    <source>
        <dbReference type="ARBA" id="ARBA00022968"/>
    </source>
</evidence>
<keyword evidence="6" id="KW-0813">Transport</keyword>
<dbReference type="Gene3D" id="1.10.287.2900">
    <property type="match status" value="1"/>
</dbReference>
<evidence type="ECO:0000256" key="19">
    <source>
        <dbReference type="ARBA" id="ARBA00024980"/>
    </source>
</evidence>
<feature type="compositionally biased region" description="Basic and acidic residues" evidence="21">
    <location>
        <begin position="276"/>
        <end position="285"/>
    </location>
</feature>
<evidence type="ECO:0000256" key="13">
    <source>
        <dbReference type="ARBA" id="ARBA00023002"/>
    </source>
</evidence>
<dbReference type="EMBL" id="SPUK01000010">
    <property type="protein sequence ID" value="TQV94022.1"/>
    <property type="molecule type" value="Genomic_DNA"/>
</dbReference>
<feature type="region of interest" description="Disordered" evidence="21">
    <location>
        <begin position="100"/>
        <end position="147"/>
    </location>
</feature>
<keyword evidence="18" id="KW-0676">Redox-active center</keyword>
<evidence type="ECO:0000256" key="18">
    <source>
        <dbReference type="ARBA" id="ARBA00023284"/>
    </source>
</evidence>
<feature type="compositionally biased region" description="Basic and acidic residues" evidence="21">
    <location>
        <begin position="243"/>
        <end position="262"/>
    </location>
</feature>
<evidence type="ECO:0000256" key="9">
    <source>
        <dbReference type="ARBA" id="ARBA00022927"/>
    </source>
</evidence>
<evidence type="ECO:0000256" key="21">
    <source>
        <dbReference type="SAM" id="MobiDB-lite"/>
    </source>
</evidence>
<dbReference type="InterPro" id="IPR039289">
    <property type="entry name" value="CHCHD4"/>
</dbReference>
<protein>
    <recommendedName>
        <fullName evidence="5">Mitochondrial intermembrane space import and assembly protein 40</fullName>
    </recommendedName>
    <alternativeName>
        <fullName evidence="20">Mitochondrial import inner membrane translocase TIM40</fullName>
    </alternativeName>
</protein>
<dbReference type="GO" id="GO:0015035">
    <property type="term" value="F:protein-disulfide reductase activity"/>
    <property type="evidence" value="ECO:0007669"/>
    <property type="project" value="InterPro"/>
</dbReference>
<comment type="function">
    <text evidence="19">Required for the import and folding of small cysteine-containing proteins (small Tim) in the mitochondrial intermembrane space (IMS). Forms a redox cycle with ERV1 that involves a disulfide relay system. Precursor proteins to be imported into the IMS are translocated in their reduced form into the mitochondria. The oxidized form of MIA40 forms a transient intermolecular disulfide bridge with the reduced precursor protein, resulting in oxidation of the precursor protein that now contains an intramolecular disulfide bond and is able to undergo folding in the IMS.</text>
</comment>
<feature type="compositionally biased region" description="Low complexity" evidence="21">
    <location>
        <begin position="293"/>
        <end position="315"/>
    </location>
</feature>
<feature type="compositionally biased region" description="Low complexity" evidence="21">
    <location>
        <begin position="264"/>
        <end position="275"/>
    </location>
</feature>
<evidence type="ECO:0000256" key="2">
    <source>
        <dbReference type="ARBA" id="ARBA00001973"/>
    </source>
</evidence>
<keyword evidence="14" id="KW-0811">Translocation</keyword>
<evidence type="ECO:0000256" key="12">
    <source>
        <dbReference type="ARBA" id="ARBA00022989"/>
    </source>
</evidence>
<dbReference type="OrthoDB" id="7481291at2759"/>
<feature type="compositionally biased region" description="Polar residues" evidence="21">
    <location>
        <begin position="233"/>
        <end position="242"/>
    </location>
</feature>
<evidence type="ECO:0000256" key="15">
    <source>
        <dbReference type="ARBA" id="ARBA00023128"/>
    </source>
</evidence>
<comment type="cofactor">
    <cofactor evidence="2">
        <name>Cu(2+)</name>
        <dbReference type="ChEBI" id="CHEBI:29036"/>
    </cofactor>
</comment>
<keyword evidence="11" id="KW-0735">Signal-anchor</keyword>
<evidence type="ECO:0000256" key="3">
    <source>
        <dbReference type="ARBA" id="ARBA00004164"/>
    </source>
</evidence>
<keyword evidence="15" id="KW-0496">Mitochondrion</keyword>
<keyword evidence="17" id="KW-1015">Disulfide bond</keyword>
<feature type="region of interest" description="Disordered" evidence="21">
    <location>
        <begin position="225"/>
        <end position="350"/>
    </location>
</feature>
<dbReference type="AlphaFoldDB" id="A0A545VW35"/>
<proteinExistence type="predicted"/>
<dbReference type="Proteomes" id="UP000315783">
    <property type="component" value="Unassembled WGS sequence"/>
</dbReference>
<dbReference type="GO" id="GO:0005758">
    <property type="term" value="C:mitochondrial intermembrane space"/>
    <property type="evidence" value="ECO:0007669"/>
    <property type="project" value="TreeGrafter"/>
</dbReference>
<keyword evidence="12" id="KW-1133">Transmembrane helix</keyword>
<dbReference type="PANTHER" id="PTHR21622:SF0">
    <property type="entry name" value="COILED-COIL-HELIX-COILED-COIL-HELIX DOMAIN CONTAINING 4"/>
    <property type="match status" value="1"/>
</dbReference>
<evidence type="ECO:0000256" key="14">
    <source>
        <dbReference type="ARBA" id="ARBA00023010"/>
    </source>
</evidence>
<evidence type="ECO:0000256" key="17">
    <source>
        <dbReference type="ARBA" id="ARBA00023157"/>
    </source>
</evidence>
<dbReference type="GO" id="GO:0045041">
    <property type="term" value="P:protein import into mitochondrial intermembrane space"/>
    <property type="evidence" value="ECO:0007669"/>
    <property type="project" value="InterPro"/>
</dbReference>
<reference evidence="22 23" key="1">
    <citation type="journal article" date="2019" name="Appl. Microbiol. Biotechnol.">
        <title>Genome sequence of Isaria javanica and comparative genome analysis insights into family S53 peptidase evolution in fungal entomopathogens.</title>
        <authorList>
            <person name="Lin R."/>
            <person name="Zhang X."/>
            <person name="Xin B."/>
            <person name="Zou M."/>
            <person name="Gao Y."/>
            <person name="Qin F."/>
            <person name="Hu Q."/>
            <person name="Xie B."/>
            <person name="Cheng X."/>
        </authorList>
    </citation>
    <scope>NUCLEOTIDE SEQUENCE [LARGE SCALE GENOMIC DNA]</scope>
    <source>
        <strain evidence="22 23">IJ1G</strain>
    </source>
</reference>
<evidence type="ECO:0000256" key="7">
    <source>
        <dbReference type="ARBA" id="ARBA00022692"/>
    </source>
</evidence>
<keyword evidence="9" id="KW-0653">Protein transport</keyword>
<evidence type="ECO:0000256" key="16">
    <source>
        <dbReference type="ARBA" id="ARBA00023136"/>
    </source>
</evidence>
<feature type="compositionally biased region" description="Polar residues" evidence="21">
    <location>
        <begin position="317"/>
        <end position="326"/>
    </location>
</feature>
<comment type="subcellular location">
    <subcellularLocation>
        <location evidence="3">Mitochondrion inner membrane</location>
        <topology evidence="3">Single-pass type II membrane protein</topology>
        <orientation evidence="3">Intermembrane side</orientation>
    </subcellularLocation>
</comment>
<name>A0A545VW35_9HYPO</name>
<accession>A0A545VW35</accession>
<gene>
    <name evidence="22" type="ORF">IF1G_06901</name>
</gene>
<evidence type="ECO:0000256" key="10">
    <source>
        <dbReference type="ARBA" id="ARBA00022946"/>
    </source>
</evidence>
<keyword evidence="23" id="KW-1185">Reference proteome</keyword>
<evidence type="ECO:0000256" key="1">
    <source>
        <dbReference type="ARBA" id="ARBA00001947"/>
    </source>
</evidence>
<keyword evidence="8" id="KW-0999">Mitochondrion inner membrane</keyword>
<comment type="cofactor">
    <cofactor evidence="1">
        <name>Zn(2+)</name>
        <dbReference type="ChEBI" id="CHEBI:29105"/>
    </cofactor>
</comment>
<keyword evidence="7" id="KW-0812">Transmembrane</keyword>
<dbReference type="FunFam" id="1.10.287.2900:FF:000002">
    <property type="entry name" value="Mitochondrial intermembrane space import and assembly protein"/>
    <property type="match status" value="1"/>
</dbReference>
<dbReference type="PROSITE" id="PS51808">
    <property type="entry name" value="CHCH"/>
    <property type="match status" value="1"/>
</dbReference>
<keyword evidence="16" id="KW-0472">Membrane</keyword>
<comment type="caution">
    <text evidence="22">The sequence shown here is derived from an EMBL/GenBank/DDBJ whole genome shotgun (WGS) entry which is preliminary data.</text>
</comment>
<sequence length="350" mass="37313">MYRTALRSATRPAVAGLRAQALRSAPRRFVSTSPADKSRSWKGSAVRWALAGGAVYYYSTSSVFAEEAIPANKFSTAPPSFPEAIESTKLPTVESIVEERKSQAAAKADAPAESTLKKQDGKEEPAAAEHSDVAGSPAALEEEAGQQAAFNPETGEINWDCPCLGGMAHGPCGEEFKTAFSCFVYSNEEPKGMECIDKFQGMQECFRQYPEIYGAELAEADDAEDLPTDLEQPSESQTSRQDQVTEKKALPEDDKAADKQTLRPEPSAADAPASPEQDKTEKPAEPKPVPTLAAPAQQTEQAAESEPAPAAIPEASIDTTSTTSSPGPKWEDATDANKGAPKAKEAEKTK</sequence>
<organism evidence="22 23">
    <name type="scientific">Cordyceps javanica</name>
    <dbReference type="NCBI Taxonomy" id="43265"/>
    <lineage>
        <taxon>Eukaryota</taxon>
        <taxon>Fungi</taxon>
        <taxon>Dikarya</taxon>
        <taxon>Ascomycota</taxon>
        <taxon>Pezizomycotina</taxon>
        <taxon>Sordariomycetes</taxon>
        <taxon>Hypocreomycetidae</taxon>
        <taxon>Hypocreales</taxon>
        <taxon>Cordycipitaceae</taxon>
        <taxon>Cordyceps</taxon>
    </lineage>
</organism>
<dbReference type="STRING" id="43265.A0A545VW35"/>
<comment type="subunit">
    <text evidence="4">Monomer.</text>
</comment>
<evidence type="ECO:0000256" key="5">
    <source>
        <dbReference type="ARBA" id="ARBA00013714"/>
    </source>
</evidence>
<dbReference type="PANTHER" id="PTHR21622">
    <property type="entry name" value="COILED-COIL-HELIX-COILED-COIL-HELIX DOMAIN CONTAINING 4"/>
    <property type="match status" value="1"/>
</dbReference>
<evidence type="ECO:0000256" key="8">
    <source>
        <dbReference type="ARBA" id="ARBA00022792"/>
    </source>
</evidence>
<keyword evidence="10" id="KW-0809">Transit peptide</keyword>